<accession>A0A928YVW2</accession>
<evidence type="ECO:0000259" key="2">
    <source>
        <dbReference type="Pfam" id="PF14534"/>
    </source>
</evidence>
<dbReference type="InterPro" id="IPR032710">
    <property type="entry name" value="NTF2-like_dom_sf"/>
</dbReference>
<dbReference type="EMBL" id="PRDL01000001">
    <property type="protein sequence ID" value="MBE8717523.1"/>
    <property type="molecule type" value="Genomic_DNA"/>
</dbReference>
<dbReference type="Pfam" id="PF14534">
    <property type="entry name" value="DUF4440"/>
    <property type="match status" value="1"/>
</dbReference>
<evidence type="ECO:0000313" key="4">
    <source>
        <dbReference type="Proteomes" id="UP000652567"/>
    </source>
</evidence>
<feature type="signal peptide" evidence="1">
    <location>
        <begin position="1"/>
        <end position="24"/>
    </location>
</feature>
<keyword evidence="4" id="KW-1185">Reference proteome</keyword>
<feature type="chain" id="PRO_5037588708" evidence="1">
    <location>
        <begin position="25"/>
        <end position="167"/>
    </location>
</feature>
<dbReference type="AlphaFoldDB" id="A0A928YVW2"/>
<dbReference type="Gene3D" id="3.10.450.50">
    <property type="match status" value="1"/>
</dbReference>
<comment type="caution">
    <text evidence="3">The sequence shown here is derived from an EMBL/GenBank/DDBJ whole genome shotgun (WGS) entry which is preliminary data.</text>
</comment>
<reference evidence="3" key="1">
    <citation type="submission" date="2018-07" db="EMBL/GenBank/DDBJ databases">
        <title>Genome assembly of strain Ka43.</title>
        <authorList>
            <person name="Kukolya J."/>
            <person name="Nagy I."/>
            <person name="Horvath B."/>
            <person name="Toth A."/>
        </authorList>
    </citation>
    <scope>NUCLEOTIDE SEQUENCE</scope>
    <source>
        <strain evidence="3">KB43</strain>
    </source>
</reference>
<keyword evidence="1" id="KW-0732">Signal</keyword>
<gene>
    <name evidence="3" type="ORF">C4F51_10005</name>
</gene>
<feature type="domain" description="DUF4440" evidence="2">
    <location>
        <begin position="53"/>
        <end position="157"/>
    </location>
</feature>
<evidence type="ECO:0000256" key="1">
    <source>
        <dbReference type="SAM" id="SignalP"/>
    </source>
</evidence>
<name>A0A928YVW2_9GAMM</name>
<dbReference type="Proteomes" id="UP000652567">
    <property type="component" value="Unassembled WGS sequence"/>
</dbReference>
<dbReference type="InterPro" id="IPR027843">
    <property type="entry name" value="DUF4440"/>
</dbReference>
<proteinExistence type="predicted"/>
<sequence>MKNLLKIFSGLSLALCLMPVSATAISTSNERSVMADEDKTFLNEESTVEEEVKTVFRRIYAAMLEADTVALAALLDENFTLTHMTGRLQQKHEWLADITAGRMIYHAVTEVSSTVRIADNVAVLVGRDVVNSTIYGGRGQWNLQLTTEFTKRDGQWMATRMLATTFR</sequence>
<protein>
    <submittedName>
        <fullName evidence="3">Nuclear transport factor 2 family protein</fullName>
    </submittedName>
</protein>
<dbReference type="SUPFAM" id="SSF54427">
    <property type="entry name" value="NTF2-like"/>
    <property type="match status" value="1"/>
</dbReference>
<organism evidence="3 4">
    <name type="scientific">Cellvibrio polysaccharolyticus</name>
    <dbReference type="NCBI Taxonomy" id="2082724"/>
    <lineage>
        <taxon>Bacteria</taxon>
        <taxon>Pseudomonadati</taxon>
        <taxon>Pseudomonadota</taxon>
        <taxon>Gammaproteobacteria</taxon>
        <taxon>Cellvibrionales</taxon>
        <taxon>Cellvibrionaceae</taxon>
        <taxon>Cellvibrio</taxon>
    </lineage>
</organism>
<evidence type="ECO:0000313" key="3">
    <source>
        <dbReference type="EMBL" id="MBE8717523.1"/>
    </source>
</evidence>